<accession>A0A9X5ZCV0</accession>
<dbReference type="Proteomes" id="UP000184161">
    <property type="component" value="Unassembled WGS sequence"/>
</dbReference>
<dbReference type="EMBL" id="MLYK01000040">
    <property type="protein sequence ID" value="OJS94572.1"/>
    <property type="molecule type" value="Genomic_DNA"/>
</dbReference>
<dbReference type="RefSeq" id="WP_065382023.1">
    <property type="nucleotide sequence ID" value="NZ_CP014486.1"/>
</dbReference>
<name>A0A9X5ZCV0_BACCE</name>
<gene>
    <name evidence="1" type="ORF">BKK64_17475</name>
</gene>
<comment type="caution">
    <text evidence="1">The sequence shown here is derived from an EMBL/GenBank/DDBJ whole genome shotgun (WGS) entry which is preliminary data.</text>
</comment>
<evidence type="ECO:0000313" key="2">
    <source>
        <dbReference type="Proteomes" id="UP000184161"/>
    </source>
</evidence>
<reference evidence="1 2" key="1">
    <citation type="submission" date="2016-10" db="EMBL/GenBank/DDBJ databases">
        <title>Draft Genome Sequence of one Bacillus cereus strain isolated from pooled breast milk.</title>
        <authorList>
            <person name="Woudstra C."/>
            <person name="Chamoin A."/>
            <person name="Gentil S."/>
            <person name="Rambeloson T."/>
            <person name="Delannoye S."/>
            <person name="Heinnekine J.A."/>
            <person name="Herbin S."/>
            <person name="Fach P."/>
        </authorList>
    </citation>
    <scope>NUCLEOTIDE SEQUENCE [LARGE SCALE GENOMIC DNA]</scope>
    <source>
        <strain evidence="1 2">16SBCL1279</strain>
    </source>
</reference>
<dbReference type="AlphaFoldDB" id="A0A9X5ZCV0"/>
<evidence type="ECO:0000313" key="1">
    <source>
        <dbReference type="EMBL" id="OJS94572.1"/>
    </source>
</evidence>
<proteinExistence type="predicted"/>
<protein>
    <submittedName>
        <fullName evidence="1">Uncharacterized protein</fullName>
    </submittedName>
</protein>
<organism evidence="1 2">
    <name type="scientific">Bacillus cereus</name>
    <dbReference type="NCBI Taxonomy" id="1396"/>
    <lineage>
        <taxon>Bacteria</taxon>
        <taxon>Bacillati</taxon>
        <taxon>Bacillota</taxon>
        <taxon>Bacilli</taxon>
        <taxon>Bacillales</taxon>
        <taxon>Bacillaceae</taxon>
        <taxon>Bacillus</taxon>
        <taxon>Bacillus cereus group</taxon>
    </lineage>
</organism>
<sequence length="165" mass="19536">MFALKHGKLFYFTNPHPDLPIDERYVAETDTGIKESFVHKNDALLFLFDHGVRSYQSFTKEISAYKNLKNIPIYELWNLENRIGYVLFGFESYIDSEGNINKRKSYIWRFVGHGRSCFAPTREELTQKILDEIHKHVADPEERGYNIYPYYTRYYREGGAKCIIS</sequence>